<evidence type="ECO:0000256" key="1">
    <source>
        <dbReference type="ARBA" id="ARBA00022723"/>
    </source>
</evidence>
<dbReference type="Pfam" id="PF04434">
    <property type="entry name" value="SWIM"/>
    <property type="match status" value="1"/>
</dbReference>
<dbReference type="EMBL" id="CAMAPE010000038">
    <property type="protein sequence ID" value="CAH9101914.1"/>
    <property type="molecule type" value="Genomic_DNA"/>
</dbReference>
<evidence type="ECO:0000256" key="4">
    <source>
        <dbReference type="PROSITE-ProRule" id="PRU00047"/>
    </source>
</evidence>
<keyword evidence="1" id="KW-0479">Metal-binding</keyword>
<dbReference type="SMART" id="SM00575">
    <property type="entry name" value="ZnF_PMZ"/>
    <property type="match status" value="1"/>
</dbReference>
<dbReference type="PANTHER" id="PTHR31973">
    <property type="entry name" value="POLYPROTEIN, PUTATIVE-RELATED"/>
    <property type="match status" value="1"/>
</dbReference>
<organism evidence="8 9">
    <name type="scientific">Cuscuta europaea</name>
    <name type="common">European dodder</name>
    <dbReference type="NCBI Taxonomy" id="41803"/>
    <lineage>
        <taxon>Eukaryota</taxon>
        <taxon>Viridiplantae</taxon>
        <taxon>Streptophyta</taxon>
        <taxon>Embryophyta</taxon>
        <taxon>Tracheophyta</taxon>
        <taxon>Spermatophyta</taxon>
        <taxon>Magnoliopsida</taxon>
        <taxon>eudicotyledons</taxon>
        <taxon>Gunneridae</taxon>
        <taxon>Pentapetalae</taxon>
        <taxon>asterids</taxon>
        <taxon>lamiids</taxon>
        <taxon>Solanales</taxon>
        <taxon>Convolvulaceae</taxon>
        <taxon>Cuscuteae</taxon>
        <taxon>Cuscuta</taxon>
        <taxon>Cuscuta subgen. Cuscuta</taxon>
    </lineage>
</organism>
<comment type="caution">
    <text evidence="8">The sequence shown here is derived from an EMBL/GenBank/DDBJ whole genome shotgun (WGS) entry which is preliminary data.</text>
</comment>
<evidence type="ECO:0000256" key="3">
    <source>
        <dbReference type="ARBA" id="ARBA00022833"/>
    </source>
</evidence>
<evidence type="ECO:0000256" key="5">
    <source>
        <dbReference type="SAM" id="MobiDB-lite"/>
    </source>
</evidence>
<dbReference type="PROSITE" id="PS50966">
    <property type="entry name" value="ZF_SWIM"/>
    <property type="match status" value="1"/>
</dbReference>
<proteinExistence type="predicted"/>
<feature type="compositionally biased region" description="Basic residues" evidence="5">
    <location>
        <begin position="324"/>
        <end position="334"/>
    </location>
</feature>
<feature type="domain" description="SWIM-type" evidence="7">
    <location>
        <begin position="185"/>
        <end position="217"/>
    </location>
</feature>
<evidence type="ECO:0000256" key="2">
    <source>
        <dbReference type="ARBA" id="ARBA00022771"/>
    </source>
</evidence>
<dbReference type="InterPro" id="IPR006564">
    <property type="entry name" value="Znf_PMZ"/>
</dbReference>
<feature type="region of interest" description="Disordered" evidence="5">
    <location>
        <begin position="306"/>
        <end position="358"/>
    </location>
</feature>
<keyword evidence="2 4" id="KW-0863">Zinc-finger</keyword>
<accession>A0A9P0ZKE4</accession>
<dbReference type="GO" id="GO:0003676">
    <property type="term" value="F:nucleic acid binding"/>
    <property type="evidence" value="ECO:0007669"/>
    <property type="project" value="InterPro"/>
</dbReference>
<dbReference type="InterPro" id="IPR001878">
    <property type="entry name" value="Znf_CCHC"/>
</dbReference>
<dbReference type="PROSITE" id="PS50158">
    <property type="entry name" value="ZF_CCHC"/>
    <property type="match status" value="1"/>
</dbReference>
<keyword evidence="9" id="KW-1185">Reference proteome</keyword>
<feature type="region of interest" description="Disordered" evidence="5">
    <location>
        <begin position="402"/>
        <end position="449"/>
    </location>
</feature>
<feature type="compositionally biased region" description="Basic and acidic residues" evidence="5">
    <location>
        <begin position="414"/>
        <end position="433"/>
    </location>
</feature>
<evidence type="ECO:0000313" key="8">
    <source>
        <dbReference type="EMBL" id="CAH9101914.1"/>
    </source>
</evidence>
<dbReference type="OrthoDB" id="1303499at2759"/>
<gene>
    <name evidence="8" type="ORF">CEURO_LOCUS15602</name>
</gene>
<evidence type="ECO:0000313" key="9">
    <source>
        <dbReference type="Proteomes" id="UP001152484"/>
    </source>
</evidence>
<reference evidence="8" key="1">
    <citation type="submission" date="2022-07" db="EMBL/GenBank/DDBJ databases">
        <authorList>
            <person name="Macas J."/>
            <person name="Novak P."/>
            <person name="Neumann P."/>
        </authorList>
    </citation>
    <scope>NUCLEOTIDE SEQUENCE</scope>
</reference>
<dbReference type="InterPro" id="IPR007527">
    <property type="entry name" value="Znf_SWIM"/>
</dbReference>
<name>A0A9P0ZKE4_CUSEU</name>
<dbReference type="PANTHER" id="PTHR31973:SF192">
    <property type="entry name" value="SWIM-TYPE DOMAIN-CONTAINING PROTEIN"/>
    <property type="match status" value="1"/>
</dbReference>
<evidence type="ECO:0000259" key="6">
    <source>
        <dbReference type="PROSITE" id="PS50158"/>
    </source>
</evidence>
<evidence type="ECO:0008006" key="10">
    <source>
        <dbReference type="Google" id="ProtNLM"/>
    </source>
</evidence>
<protein>
    <recommendedName>
        <fullName evidence="10">SWIM-type domain-containing protein</fullName>
    </recommendedName>
</protein>
<dbReference type="GO" id="GO:0008270">
    <property type="term" value="F:zinc ion binding"/>
    <property type="evidence" value="ECO:0007669"/>
    <property type="project" value="UniProtKB-KW"/>
</dbReference>
<feature type="compositionally biased region" description="Basic and acidic residues" evidence="5">
    <location>
        <begin position="311"/>
        <end position="323"/>
    </location>
</feature>
<feature type="compositionally biased region" description="Basic and acidic residues" evidence="5">
    <location>
        <begin position="340"/>
        <end position="351"/>
    </location>
</feature>
<sequence>MSDKQKGLIQVVNELLPGVEHRFCVRHLHGNMKAVGFTGKAIKDCIWECRKACTINSYKVALSKFKEIDGQAFEWLADKHPREWSRAHFSTHSKTDMLTNNICECFNSVILEARQQALLVCLESIRKLLLTKLFTSRIKARKWSSNICPRIAKKIQDTEKLAASLIGYQCGDNDFEIMGSHGNQHGVNLEKRTCTCKQWDLTGIPCKHAICAIWLKFGKGHVDAYVHPCYSKDTYLKIYGGSIKPMAGPYDLPWSDRLPPLPPVYAARAGRPRKLRRKSAVDLSTNGVRVARTHIKLHCSKCKKAGHNVRRCPDDPNNKEKLLQPRKRNRKPKSKQSVGVHDRIEEPRDEGVATEETFGDHTNLYDDLNLIDITMQSAEGANFASQVPIVVSIEDIAMFTQETQVSQDSEESKEETLEGSKQDTKEESPKGESEEVSEEETVGTYQRTKKGVRICYGPPPCQKKSRSNVVKAPKLSIKRGPTYATRSKTTFKSVFFGNDDDPIDIH</sequence>
<feature type="domain" description="CCHC-type" evidence="6">
    <location>
        <begin position="299"/>
        <end position="314"/>
    </location>
</feature>
<dbReference type="AlphaFoldDB" id="A0A9P0ZKE4"/>
<dbReference type="Proteomes" id="UP001152484">
    <property type="component" value="Unassembled WGS sequence"/>
</dbReference>
<keyword evidence="3" id="KW-0862">Zinc</keyword>
<evidence type="ECO:0000259" key="7">
    <source>
        <dbReference type="PROSITE" id="PS50966"/>
    </source>
</evidence>